<sequence>MRTKARKACWFVAAFAVPAIALSSWHLRQCEDECPHGSFAELKWRTWLAGASGSSQFHFVDSMELLYRFMHPAPKREESDAFMDSQ</sequence>
<proteinExistence type="predicted"/>
<gene>
    <name evidence="2" type="ORF">FCL42_21180</name>
</gene>
<dbReference type="AlphaFoldDB" id="A0A4U1BGJ3"/>
<evidence type="ECO:0000313" key="3">
    <source>
        <dbReference type="Proteomes" id="UP000305675"/>
    </source>
</evidence>
<dbReference type="OrthoDB" id="5772064at2"/>
<evidence type="ECO:0008006" key="4">
    <source>
        <dbReference type="Google" id="ProtNLM"/>
    </source>
</evidence>
<keyword evidence="1" id="KW-0732">Signal</keyword>
<organism evidence="2 3">
    <name type="scientific">Ferrimonas aestuarii</name>
    <dbReference type="NCBI Taxonomy" id="2569539"/>
    <lineage>
        <taxon>Bacteria</taxon>
        <taxon>Pseudomonadati</taxon>
        <taxon>Pseudomonadota</taxon>
        <taxon>Gammaproteobacteria</taxon>
        <taxon>Alteromonadales</taxon>
        <taxon>Ferrimonadaceae</taxon>
        <taxon>Ferrimonas</taxon>
    </lineage>
</organism>
<reference evidence="2 3" key="1">
    <citation type="submission" date="2019-04" db="EMBL/GenBank/DDBJ databases">
        <authorList>
            <person name="Hwang J.C."/>
        </authorList>
    </citation>
    <scope>NUCLEOTIDE SEQUENCE [LARGE SCALE GENOMIC DNA]</scope>
    <source>
        <strain evidence="2 3">IMCC35002</strain>
    </source>
</reference>
<feature type="chain" id="PRO_5020230968" description="Secreted protein" evidence="1">
    <location>
        <begin position="22"/>
        <end position="86"/>
    </location>
</feature>
<keyword evidence="3" id="KW-1185">Reference proteome</keyword>
<dbReference type="RefSeq" id="WP_136865417.1">
    <property type="nucleotide sequence ID" value="NZ_SWCJ01000029.1"/>
</dbReference>
<evidence type="ECO:0000256" key="1">
    <source>
        <dbReference type="SAM" id="SignalP"/>
    </source>
</evidence>
<dbReference type="Proteomes" id="UP000305675">
    <property type="component" value="Unassembled WGS sequence"/>
</dbReference>
<name>A0A4U1BGJ3_9GAMM</name>
<comment type="caution">
    <text evidence="2">The sequence shown here is derived from an EMBL/GenBank/DDBJ whole genome shotgun (WGS) entry which is preliminary data.</text>
</comment>
<protein>
    <recommendedName>
        <fullName evidence="4">Secreted protein</fullName>
    </recommendedName>
</protein>
<evidence type="ECO:0000313" key="2">
    <source>
        <dbReference type="EMBL" id="TKB49139.1"/>
    </source>
</evidence>
<dbReference type="EMBL" id="SWCJ01000029">
    <property type="protein sequence ID" value="TKB49139.1"/>
    <property type="molecule type" value="Genomic_DNA"/>
</dbReference>
<feature type="signal peptide" evidence="1">
    <location>
        <begin position="1"/>
        <end position="21"/>
    </location>
</feature>
<accession>A0A4U1BGJ3</accession>